<keyword evidence="2" id="KW-1185">Reference proteome</keyword>
<dbReference type="OrthoDB" id="3253684at2759"/>
<accession>A0A9P5ZPT0</accession>
<protein>
    <submittedName>
        <fullName evidence="1">Uncharacterized protein</fullName>
    </submittedName>
</protein>
<reference evidence="1" key="1">
    <citation type="submission" date="2020-11" db="EMBL/GenBank/DDBJ databases">
        <authorList>
            <consortium name="DOE Joint Genome Institute"/>
            <person name="Ahrendt S."/>
            <person name="Riley R."/>
            <person name="Andreopoulos W."/>
            <person name="Labutti K."/>
            <person name="Pangilinan J."/>
            <person name="Ruiz-Duenas F.J."/>
            <person name="Barrasa J.M."/>
            <person name="Sanchez-Garcia M."/>
            <person name="Camarero S."/>
            <person name="Miyauchi S."/>
            <person name="Serrano A."/>
            <person name="Linde D."/>
            <person name="Babiker R."/>
            <person name="Drula E."/>
            <person name="Ayuso-Fernandez I."/>
            <person name="Pacheco R."/>
            <person name="Padilla G."/>
            <person name="Ferreira P."/>
            <person name="Barriuso J."/>
            <person name="Kellner H."/>
            <person name="Castanera R."/>
            <person name="Alfaro M."/>
            <person name="Ramirez L."/>
            <person name="Pisabarro A.G."/>
            <person name="Kuo A."/>
            <person name="Tritt A."/>
            <person name="Lipzen A."/>
            <person name="He G."/>
            <person name="Yan M."/>
            <person name="Ng V."/>
            <person name="Cullen D."/>
            <person name="Martin F."/>
            <person name="Rosso M.-N."/>
            <person name="Henrissat B."/>
            <person name="Hibbett D."/>
            <person name="Martinez A.T."/>
            <person name="Grigoriev I.V."/>
        </authorList>
    </citation>
    <scope>NUCLEOTIDE SEQUENCE</scope>
    <source>
        <strain evidence="1">ATCC 90797</strain>
    </source>
</reference>
<dbReference type="InterPro" id="IPR040521">
    <property type="entry name" value="KDZ"/>
</dbReference>
<dbReference type="PANTHER" id="PTHR33096:SF1">
    <property type="entry name" value="CXC1-LIKE CYSTEINE CLUSTER ASSOCIATED WITH KDZ TRANSPOSASES DOMAIN-CONTAINING PROTEIN"/>
    <property type="match status" value="1"/>
</dbReference>
<sequence>MMQIVPTEAIDECQRSQNAANDNKANALVCHHGSPLLAANIDMPGKQQKYAMALIEHLFGLMPKNVNMVVLYDVGCVLDCSLQLYELPPSRLTKQLTFTTSAMHAYTHQWSCQLAYNPQLRVGLGLTDNKGIESLCELPPTKHRSVPSSRLGLLADLLVHDSHTRVYQKQEYAFMHLKKKLDSVLNLQAELDILSTAINSTLKDGASPKDTLGLVNNLTATSDVLSSQVDRLYNSLNVPGRFPELQQCSLDFVCLLLIAHDLKINICNLCMKLHQQTRKAITKCKPALLLTIQKYNGLCKSITELHNPAWLMPLMEPLPTQLSILHDAQFLMEDIWITPPRLQYLNGLRILITSPPLP</sequence>
<organism evidence="1 2">
    <name type="scientific">Pleurotus eryngii</name>
    <name type="common">Boletus of the steppes</name>
    <dbReference type="NCBI Taxonomy" id="5323"/>
    <lineage>
        <taxon>Eukaryota</taxon>
        <taxon>Fungi</taxon>
        <taxon>Dikarya</taxon>
        <taxon>Basidiomycota</taxon>
        <taxon>Agaricomycotina</taxon>
        <taxon>Agaricomycetes</taxon>
        <taxon>Agaricomycetidae</taxon>
        <taxon>Agaricales</taxon>
        <taxon>Pleurotineae</taxon>
        <taxon>Pleurotaceae</taxon>
        <taxon>Pleurotus</taxon>
    </lineage>
</organism>
<evidence type="ECO:0000313" key="2">
    <source>
        <dbReference type="Proteomes" id="UP000807025"/>
    </source>
</evidence>
<dbReference type="Pfam" id="PF18758">
    <property type="entry name" value="KDZ"/>
    <property type="match status" value="1"/>
</dbReference>
<dbReference type="EMBL" id="MU154622">
    <property type="protein sequence ID" value="KAF9491312.1"/>
    <property type="molecule type" value="Genomic_DNA"/>
</dbReference>
<gene>
    <name evidence="1" type="ORF">BDN71DRAFT_1518627</name>
</gene>
<dbReference type="PANTHER" id="PTHR33096">
    <property type="entry name" value="CXC2 DOMAIN-CONTAINING PROTEIN"/>
    <property type="match status" value="1"/>
</dbReference>
<comment type="caution">
    <text evidence="1">The sequence shown here is derived from an EMBL/GenBank/DDBJ whole genome shotgun (WGS) entry which is preliminary data.</text>
</comment>
<proteinExistence type="predicted"/>
<name>A0A9P5ZPT0_PLEER</name>
<evidence type="ECO:0000313" key="1">
    <source>
        <dbReference type="EMBL" id="KAF9491312.1"/>
    </source>
</evidence>
<dbReference type="Proteomes" id="UP000807025">
    <property type="component" value="Unassembled WGS sequence"/>
</dbReference>
<dbReference type="AlphaFoldDB" id="A0A9P5ZPT0"/>